<proteinExistence type="predicted"/>
<dbReference type="Proteomes" id="UP000501069">
    <property type="component" value="Chromosome"/>
</dbReference>
<protein>
    <submittedName>
        <fullName evidence="1">Uncharacterized protein</fullName>
    </submittedName>
</protein>
<dbReference type="AlphaFoldDB" id="A0A829W6R7"/>
<dbReference type="RefSeq" id="WP_002584169.1">
    <property type="nucleotide sequence ID" value="NZ_CP050964.1"/>
</dbReference>
<reference evidence="1 3" key="1">
    <citation type="submission" date="2019-06" db="EMBL/GenBank/DDBJ databases">
        <title>Draft genome sequence of [Clostridium] clostridioforme NBRC 113352.</title>
        <authorList>
            <person name="Miura T."/>
            <person name="Furukawa M."/>
            <person name="Shimamura M."/>
            <person name="Ohyama Y."/>
            <person name="Yamazoe A."/>
            <person name="Kawasaki H."/>
        </authorList>
    </citation>
    <scope>NUCLEOTIDE SEQUENCE [LARGE SCALE GENOMIC DNA]</scope>
    <source>
        <strain evidence="1 3">NBRC 113352</strain>
    </source>
</reference>
<dbReference type="GeneID" id="57964422"/>
<dbReference type="EMBL" id="CP050964">
    <property type="protein sequence ID" value="QIX93477.1"/>
    <property type="molecule type" value="Genomic_DNA"/>
</dbReference>
<evidence type="ECO:0000313" key="3">
    <source>
        <dbReference type="Proteomes" id="UP000315200"/>
    </source>
</evidence>
<accession>A0A829W6R7</accession>
<evidence type="ECO:0000313" key="4">
    <source>
        <dbReference type="Proteomes" id="UP000501069"/>
    </source>
</evidence>
<sequence>MWTMDLMIHTIIQQYLEPTSLQAYIPAEGRMLTLSIGDMTDDERKILVAGSMINY</sequence>
<reference evidence="2 4" key="2">
    <citation type="submission" date="2019-11" db="EMBL/GenBank/DDBJ databases">
        <title>FDA dAtabase for Regulatory Grade micrObial Sequences (FDA-ARGOS): Supporting development and validation of Infectious Disease Dx tests.</title>
        <authorList>
            <person name="Turner S."/>
            <person name="Byrd R."/>
            <person name="Tallon L."/>
            <person name="Sadzewicz L."/>
            <person name="Vavikolanu K."/>
            <person name="Mehta A."/>
            <person name="Aluvathingal J."/>
            <person name="Nadendla S."/>
            <person name="Myers T."/>
            <person name="Yan Y."/>
            <person name="Sichtig H."/>
        </authorList>
    </citation>
    <scope>NUCLEOTIDE SEQUENCE [LARGE SCALE GENOMIC DNA]</scope>
    <source>
        <strain evidence="2 4">FDAARGOS_739</strain>
    </source>
</reference>
<gene>
    <name evidence="1" type="ORF">Ccl03g_36700</name>
    <name evidence="2" type="ORF">FOC47_24820</name>
</gene>
<organism evidence="1 3">
    <name type="scientific">Enterocloster clostridioformis</name>
    <dbReference type="NCBI Taxonomy" id="1531"/>
    <lineage>
        <taxon>Bacteria</taxon>
        <taxon>Bacillati</taxon>
        <taxon>Bacillota</taxon>
        <taxon>Clostridia</taxon>
        <taxon>Lachnospirales</taxon>
        <taxon>Lachnospiraceae</taxon>
        <taxon>Enterocloster</taxon>
    </lineage>
</organism>
<evidence type="ECO:0000313" key="2">
    <source>
        <dbReference type="EMBL" id="QIX93477.1"/>
    </source>
</evidence>
<name>A0A829W6R7_9FIRM</name>
<dbReference type="EMBL" id="BJLB01000001">
    <property type="protein sequence ID" value="GEA37957.1"/>
    <property type="molecule type" value="Genomic_DNA"/>
</dbReference>
<dbReference type="Proteomes" id="UP000315200">
    <property type="component" value="Unassembled WGS sequence"/>
</dbReference>
<evidence type="ECO:0000313" key="1">
    <source>
        <dbReference type="EMBL" id="GEA37957.1"/>
    </source>
</evidence>